<feature type="signal peptide" evidence="2">
    <location>
        <begin position="1"/>
        <end position="27"/>
    </location>
</feature>
<organism evidence="3 4">
    <name type="scientific">Methylocystis borbori</name>
    <dbReference type="NCBI Taxonomy" id="3118750"/>
    <lineage>
        <taxon>Bacteria</taxon>
        <taxon>Pseudomonadati</taxon>
        <taxon>Pseudomonadota</taxon>
        <taxon>Alphaproteobacteria</taxon>
        <taxon>Hyphomicrobiales</taxon>
        <taxon>Methylocystaceae</taxon>
        <taxon>Methylocystis</taxon>
    </lineage>
</organism>
<gene>
    <name evidence="3" type="ORF">V3H18_13420</name>
</gene>
<sequence>MKLAQSQRRALCAFAGLAAIQAAPALAADDKSTMTSVMELVGVSSDEGVGKIDYSERPKLVLPPSQGVLPAPRERSERPGGWPNELVSERRRNADRYARVPNAPTEEKKSLLERVRGPRPAAAPGTDDEPGLLQRMLSARKGTNESAVEEPNRRLLTEPPPGYRRPTQDLSKIRESNASSKSWWNPMSWVGGAGSDSDPVAQTATPNSPVAKPEGQGGGLSSLLPRFILKDSDKD</sequence>
<accession>A0ABU7XJI1</accession>
<reference evidence="3 4" key="1">
    <citation type="submission" date="2024-02" db="EMBL/GenBank/DDBJ databases">
        <authorList>
            <person name="Grouzdev D."/>
        </authorList>
    </citation>
    <scope>NUCLEOTIDE SEQUENCE [LARGE SCALE GENOMIC DNA]</scope>
    <source>
        <strain evidence="3 4">9N</strain>
    </source>
</reference>
<dbReference type="Proteomes" id="UP001350748">
    <property type="component" value="Unassembled WGS sequence"/>
</dbReference>
<evidence type="ECO:0000313" key="4">
    <source>
        <dbReference type="Proteomes" id="UP001350748"/>
    </source>
</evidence>
<feature type="compositionally biased region" description="Polar residues" evidence="1">
    <location>
        <begin position="176"/>
        <end position="185"/>
    </location>
</feature>
<keyword evidence="4" id="KW-1185">Reference proteome</keyword>
<comment type="caution">
    <text evidence="3">The sequence shown here is derived from an EMBL/GenBank/DDBJ whole genome shotgun (WGS) entry which is preliminary data.</text>
</comment>
<evidence type="ECO:0000313" key="3">
    <source>
        <dbReference type="EMBL" id="MEF3367534.1"/>
    </source>
</evidence>
<feature type="region of interest" description="Disordered" evidence="1">
    <location>
        <begin position="54"/>
        <end position="235"/>
    </location>
</feature>
<dbReference type="EMBL" id="JAZHYN010000046">
    <property type="protein sequence ID" value="MEF3367534.1"/>
    <property type="molecule type" value="Genomic_DNA"/>
</dbReference>
<feature type="compositionally biased region" description="Basic and acidic residues" evidence="1">
    <location>
        <begin position="87"/>
        <end position="98"/>
    </location>
</feature>
<feature type="chain" id="PRO_5046552314" evidence="2">
    <location>
        <begin position="28"/>
        <end position="235"/>
    </location>
</feature>
<evidence type="ECO:0000256" key="1">
    <source>
        <dbReference type="SAM" id="MobiDB-lite"/>
    </source>
</evidence>
<protein>
    <submittedName>
        <fullName evidence="3">Uncharacterized protein</fullName>
    </submittedName>
</protein>
<name>A0ABU7XJI1_9HYPH</name>
<feature type="compositionally biased region" description="Basic and acidic residues" evidence="1">
    <location>
        <begin position="105"/>
        <end position="116"/>
    </location>
</feature>
<keyword evidence="2" id="KW-0732">Signal</keyword>
<proteinExistence type="predicted"/>
<dbReference type="RefSeq" id="WP_332082579.1">
    <property type="nucleotide sequence ID" value="NZ_JAZHYN010000046.1"/>
</dbReference>
<evidence type="ECO:0000256" key="2">
    <source>
        <dbReference type="SAM" id="SignalP"/>
    </source>
</evidence>